<dbReference type="InterPro" id="IPR010432">
    <property type="entry name" value="RDD"/>
</dbReference>
<keyword evidence="2" id="KW-1003">Cell membrane</keyword>
<feature type="domain" description="RDD" evidence="8">
    <location>
        <begin position="124"/>
        <end position="275"/>
    </location>
</feature>
<sequence>MSHPDPNNPYAQPPQGPPPQGQPPQGQPYGYPQPPAGAPGYGYPQQPPQGQPPYPQQPPAPGHAYPQQPPAPGQAYPQPPAPGQAYPQQPGVPPQQGYLSYPSYPGGAGYPPPGGPVPGMPPFAGWWSRAAALLLDSLITSLVPLIIAGIGYAQIIGDVIESASNCAPEDQACLDAAAQSVGEGAGGAFVLITIGALLGLGLTLWLVYQEGRTGQTPGKKALGIAVLREVDGSPLGFGNALARRICHIVDGMACYIGYLWPIWDAKKQTFADKIIKSVVVKVK</sequence>
<keyword evidence="3 7" id="KW-0812">Transmembrane</keyword>
<feature type="transmembrane region" description="Helical" evidence="7">
    <location>
        <begin position="130"/>
        <end position="155"/>
    </location>
</feature>
<comment type="caution">
    <text evidence="9">The sequence shown here is derived from an EMBL/GenBank/DDBJ whole genome shotgun (WGS) entry which is preliminary data.</text>
</comment>
<name>A0ABW7UVS9_9ACTN</name>
<evidence type="ECO:0000313" key="9">
    <source>
        <dbReference type="EMBL" id="MFI1966701.1"/>
    </source>
</evidence>
<dbReference type="Pfam" id="PF06271">
    <property type="entry name" value="RDD"/>
    <property type="match status" value="1"/>
</dbReference>
<dbReference type="PANTHER" id="PTHR36115">
    <property type="entry name" value="PROLINE-RICH ANTIGEN HOMOLOG-RELATED"/>
    <property type="match status" value="1"/>
</dbReference>
<organism evidence="9 10">
    <name type="scientific">Streptomyces pathocidini</name>
    <dbReference type="NCBI Taxonomy" id="1650571"/>
    <lineage>
        <taxon>Bacteria</taxon>
        <taxon>Bacillati</taxon>
        <taxon>Actinomycetota</taxon>
        <taxon>Actinomycetes</taxon>
        <taxon>Kitasatosporales</taxon>
        <taxon>Streptomycetaceae</taxon>
        <taxon>Streptomyces</taxon>
    </lineage>
</organism>
<gene>
    <name evidence="9" type="ORF">ACH429_21745</name>
</gene>
<dbReference type="EMBL" id="JBIRWE010000011">
    <property type="protein sequence ID" value="MFI1966701.1"/>
    <property type="molecule type" value="Genomic_DNA"/>
</dbReference>
<evidence type="ECO:0000313" key="10">
    <source>
        <dbReference type="Proteomes" id="UP001611548"/>
    </source>
</evidence>
<feature type="transmembrane region" description="Helical" evidence="7">
    <location>
        <begin position="188"/>
        <end position="208"/>
    </location>
</feature>
<feature type="compositionally biased region" description="Pro residues" evidence="6">
    <location>
        <begin position="45"/>
        <end position="82"/>
    </location>
</feature>
<evidence type="ECO:0000256" key="5">
    <source>
        <dbReference type="ARBA" id="ARBA00023136"/>
    </source>
</evidence>
<keyword evidence="4 7" id="KW-1133">Transmembrane helix</keyword>
<accession>A0ABW7UVS9</accession>
<keyword evidence="10" id="KW-1185">Reference proteome</keyword>
<evidence type="ECO:0000256" key="1">
    <source>
        <dbReference type="ARBA" id="ARBA00004651"/>
    </source>
</evidence>
<proteinExistence type="predicted"/>
<evidence type="ECO:0000256" key="7">
    <source>
        <dbReference type="SAM" id="Phobius"/>
    </source>
</evidence>
<evidence type="ECO:0000256" key="4">
    <source>
        <dbReference type="ARBA" id="ARBA00022989"/>
    </source>
</evidence>
<protein>
    <submittedName>
        <fullName evidence="9">RDD family protein</fullName>
    </submittedName>
</protein>
<keyword evidence="5 7" id="KW-0472">Membrane</keyword>
<dbReference type="PANTHER" id="PTHR36115:SF6">
    <property type="entry name" value="PROLINE-RICH ANTIGEN HOMOLOG"/>
    <property type="match status" value="1"/>
</dbReference>
<comment type="subcellular location">
    <subcellularLocation>
        <location evidence="1">Cell membrane</location>
        <topology evidence="1">Multi-pass membrane protein</topology>
    </subcellularLocation>
</comment>
<feature type="compositionally biased region" description="Pro residues" evidence="6">
    <location>
        <begin position="11"/>
        <end position="37"/>
    </location>
</feature>
<evidence type="ECO:0000256" key="3">
    <source>
        <dbReference type="ARBA" id="ARBA00022692"/>
    </source>
</evidence>
<evidence type="ECO:0000259" key="8">
    <source>
        <dbReference type="Pfam" id="PF06271"/>
    </source>
</evidence>
<feature type="region of interest" description="Disordered" evidence="6">
    <location>
        <begin position="1"/>
        <end position="105"/>
    </location>
</feature>
<reference evidence="9 10" key="1">
    <citation type="submission" date="2024-10" db="EMBL/GenBank/DDBJ databases">
        <title>The Natural Products Discovery Center: Release of the First 8490 Sequenced Strains for Exploring Actinobacteria Biosynthetic Diversity.</title>
        <authorList>
            <person name="Kalkreuter E."/>
            <person name="Kautsar S.A."/>
            <person name="Yang D."/>
            <person name="Bader C.D."/>
            <person name="Teijaro C.N."/>
            <person name="Fluegel L."/>
            <person name="Davis C.M."/>
            <person name="Simpson J.R."/>
            <person name="Lauterbach L."/>
            <person name="Steele A.D."/>
            <person name="Gui C."/>
            <person name="Meng S."/>
            <person name="Li G."/>
            <person name="Viehrig K."/>
            <person name="Ye F."/>
            <person name="Su P."/>
            <person name="Kiefer A.F."/>
            <person name="Nichols A."/>
            <person name="Cepeda A.J."/>
            <person name="Yan W."/>
            <person name="Fan B."/>
            <person name="Jiang Y."/>
            <person name="Adhikari A."/>
            <person name="Zheng C.-J."/>
            <person name="Schuster L."/>
            <person name="Cowan T.M."/>
            <person name="Smanski M.J."/>
            <person name="Chevrette M.G."/>
            <person name="De Carvalho L.P.S."/>
            <person name="Shen B."/>
        </authorList>
    </citation>
    <scope>NUCLEOTIDE SEQUENCE [LARGE SCALE GENOMIC DNA]</scope>
    <source>
        <strain evidence="9 10">NPDC020327</strain>
    </source>
</reference>
<feature type="compositionally biased region" description="Low complexity" evidence="6">
    <location>
        <begin position="83"/>
        <end position="105"/>
    </location>
</feature>
<evidence type="ECO:0000256" key="6">
    <source>
        <dbReference type="SAM" id="MobiDB-lite"/>
    </source>
</evidence>
<dbReference type="InterPro" id="IPR051791">
    <property type="entry name" value="Pra-immunoreactive"/>
</dbReference>
<dbReference type="Proteomes" id="UP001611548">
    <property type="component" value="Unassembled WGS sequence"/>
</dbReference>
<evidence type="ECO:0000256" key="2">
    <source>
        <dbReference type="ARBA" id="ARBA00022475"/>
    </source>
</evidence>
<dbReference type="RefSeq" id="WP_398719220.1">
    <property type="nucleotide sequence ID" value="NZ_JBIRWE010000011.1"/>
</dbReference>